<dbReference type="AlphaFoldDB" id="A0A6I3M971"/>
<organism evidence="1 2">
    <name type="scientific">Agromyces bracchium</name>
    <dbReference type="NCBI Taxonomy" id="88376"/>
    <lineage>
        <taxon>Bacteria</taxon>
        <taxon>Bacillati</taxon>
        <taxon>Actinomycetota</taxon>
        <taxon>Actinomycetes</taxon>
        <taxon>Micrococcales</taxon>
        <taxon>Microbacteriaceae</taxon>
        <taxon>Agromyces</taxon>
    </lineage>
</organism>
<name>A0A6I3M971_9MICO</name>
<accession>A0A6I3M971</accession>
<dbReference type="Proteomes" id="UP000433071">
    <property type="component" value="Unassembled WGS sequence"/>
</dbReference>
<keyword evidence="2" id="KW-1185">Reference proteome</keyword>
<dbReference type="RefSeq" id="WP_155052875.1">
    <property type="nucleotide sequence ID" value="NZ_BAAAIB010000002.1"/>
</dbReference>
<evidence type="ECO:0000313" key="1">
    <source>
        <dbReference type="EMBL" id="MTH69844.1"/>
    </source>
</evidence>
<protein>
    <submittedName>
        <fullName evidence="1">Uncharacterized protein</fullName>
    </submittedName>
</protein>
<gene>
    <name evidence="1" type="ORF">GJ743_15845</name>
</gene>
<proteinExistence type="predicted"/>
<sequence>MSIDAARSWLWRRPLAIAVLLVVSVVSAAGATGIRALGLDAEARAELTVERDRLLSEIEMANVRVDADRAMAEEADRCARDGANLLQPAVAQPGRFAGPTITMGTAAIIRAGAEASLAEPAAVVIELLEYSDASGPTRDQLVDEIHLLGDLRAAIGTESARMRLAAIERHAACESARRATAAVVADIDALTNRVVAASKKASAESVAQLRSAREAVLAEAGDGAGLAAVPRWLLAASAAEKSHEDAVAAEKAAAEEAARKAAEEAASQATAPWWGPSREVPLPDGCIGVISVDPVTGSKLLDCPDRPV</sequence>
<comment type="caution">
    <text evidence="1">The sequence shown here is derived from an EMBL/GenBank/DDBJ whole genome shotgun (WGS) entry which is preliminary data.</text>
</comment>
<evidence type="ECO:0000313" key="2">
    <source>
        <dbReference type="Proteomes" id="UP000433071"/>
    </source>
</evidence>
<dbReference type="EMBL" id="WMLB01000037">
    <property type="protein sequence ID" value="MTH69844.1"/>
    <property type="molecule type" value="Genomic_DNA"/>
</dbReference>
<reference evidence="1 2" key="1">
    <citation type="submission" date="2019-11" db="EMBL/GenBank/DDBJ databases">
        <title>Agromyces kandeliae sp. nov., isolated from mangrove soil.</title>
        <authorList>
            <person name="Wang R."/>
        </authorList>
    </citation>
    <scope>NUCLEOTIDE SEQUENCE [LARGE SCALE GENOMIC DNA]</scope>
    <source>
        <strain evidence="1 2">JCM 11433</strain>
    </source>
</reference>
<dbReference type="OrthoDB" id="9825838at2"/>